<dbReference type="Pfam" id="PF00041">
    <property type="entry name" value="fn3"/>
    <property type="match status" value="1"/>
</dbReference>
<dbReference type="SUPFAM" id="SSF49265">
    <property type="entry name" value="Fibronectin type III"/>
    <property type="match status" value="1"/>
</dbReference>
<proteinExistence type="predicted"/>
<feature type="domain" description="Fibronectin type-III" evidence="1">
    <location>
        <begin position="399"/>
        <end position="484"/>
    </location>
</feature>
<dbReference type="InterPro" id="IPR011044">
    <property type="entry name" value="Quino_amine_DH_bsu"/>
</dbReference>
<accession>A0A2P2BXD0</accession>
<evidence type="ECO:0000259" key="1">
    <source>
        <dbReference type="PROSITE" id="PS50853"/>
    </source>
</evidence>
<dbReference type="PROSITE" id="PS50853">
    <property type="entry name" value="FN3"/>
    <property type="match status" value="1"/>
</dbReference>
<reference evidence="2" key="1">
    <citation type="submission" date="2015-08" db="EMBL/GenBank/DDBJ databases">
        <authorList>
            <person name="Babu N.S."/>
            <person name="Beckwith C.J."/>
            <person name="Beseler K.G."/>
            <person name="Brison A."/>
            <person name="Carone J.V."/>
            <person name="Caskin T.P."/>
            <person name="Diamond M."/>
            <person name="Durham M.E."/>
            <person name="Foxe J.M."/>
            <person name="Go M."/>
            <person name="Henderson B.A."/>
            <person name="Jones I.B."/>
            <person name="McGettigan J.A."/>
            <person name="Micheletti S.J."/>
            <person name="Nasrallah M.E."/>
            <person name="Ortiz D."/>
            <person name="Piller C.R."/>
            <person name="Privatt S.R."/>
            <person name="Schneider S.L."/>
            <person name="Sharp S."/>
            <person name="Smith T.C."/>
            <person name="Stanton J.D."/>
            <person name="Ullery H.E."/>
            <person name="Wilson R.J."/>
            <person name="Serrano M.G."/>
            <person name="Buck G."/>
            <person name="Lee V."/>
            <person name="Wang Y."/>
            <person name="Carvalho R."/>
            <person name="Voegtly L."/>
            <person name="Shi R."/>
            <person name="Duckworth R."/>
            <person name="Johnson A."/>
            <person name="Loviza R."/>
            <person name="Walstead R."/>
            <person name="Shah Z."/>
            <person name="Kiflezghi M."/>
            <person name="Wade K."/>
            <person name="Ball S.L."/>
            <person name="Bradley K.W."/>
            <person name="Asai D.J."/>
            <person name="Bowman C.A."/>
            <person name="Russell D.A."/>
            <person name="Pope W.H."/>
            <person name="Jacobs-Sera D."/>
            <person name="Hendrix R.W."/>
            <person name="Hatfull G.F."/>
        </authorList>
    </citation>
    <scope>NUCLEOTIDE SEQUENCE</scope>
</reference>
<dbReference type="Gene3D" id="2.60.40.10">
    <property type="entry name" value="Immunoglobulins"/>
    <property type="match status" value="1"/>
</dbReference>
<dbReference type="AlphaFoldDB" id="A0A2P2BXD0"/>
<dbReference type="InterPro" id="IPR036116">
    <property type="entry name" value="FN3_sf"/>
</dbReference>
<sequence length="811" mass="84293">MFAQQLRRLVTMLIAVTIPLTLGVVLAPSANAVDYSATPRTTTWSPTDGRVYAVTRIDNTVFIGGSFTTLRNPAGTSTTSRSRLAAFDATTGALLPWNPGANGDVRALEASSDGSGLFVGGTFTTIAGATRNRLAEVSSTTGELVTGFSANAGAAVLAIERVGTQLFVGGSFGTIKNTNHLRLAALDEATGNPFAAFTGSADATVDTILAAPSGDRLFIGGAFRNLSGQGRNFIGAIQPTTGAATSWIPSAPCSDLQNLCEVLDLAQDSGKVYAGVGGPGGRVVAYDLTSGSRRWAAFGDGDVQAVAVSDNVVYAGGHFGPNFANQTRSGIVALSSTTGGALAFAPQMTGNLGVWDILPDGDRLRVGGGFQRIDNSGARARYAEFDALTTAPDTTPPTAPTNLRTTNLTDTIVSFSWNASSDDTVVSGYRVLRDGAVVTSIGVTNYTDRNRTPNTTYTYEVQATDAAGNWSDLSNPLVVTTQPPSTSLVRSGSVWRYLSNGSDQGTAWRAPGFVDTSWSSGNAQLGYGESDEATAISPLGLTHYFRQSFQVPDVAAIGALNVRLLRDDGAVVYVNGVEVWRSNMPTGTLTFQTPAATEVTGNAESTYVNQAIPVSSLVNGTNTIAVEVHNVTGSDDVSFDLELIPTLAGNALISTGDSWRYRDTSSAPAADWASPAFSDAGWAQGPSQLGFGDGDEATPITRGAVSFYFRRTITVADPSTLSTLSFQLLRDDGAVVYVNGTEVNRSNLPAGTIAYGTLASSNISGTAERTYQSFSAPASLLVPGANVIAVEVHQDVASSSDVSMDLLLSGS</sequence>
<protein>
    <recommendedName>
        <fullName evidence="1">Fibronectin type-III domain-containing protein</fullName>
    </recommendedName>
</protein>
<dbReference type="Gene3D" id="2.40.10.480">
    <property type="match status" value="1"/>
</dbReference>
<gene>
    <name evidence="2" type="ORF">NOCA2150153</name>
</gene>
<dbReference type="EMBL" id="CZKA01000007">
    <property type="protein sequence ID" value="CUR54411.1"/>
    <property type="molecule type" value="Genomic_DNA"/>
</dbReference>
<dbReference type="SUPFAM" id="SSF50969">
    <property type="entry name" value="YVTN repeat-like/Quinoprotein amine dehydrogenase"/>
    <property type="match status" value="1"/>
</dbReference>
<dbReference type="CDD" id="cd00063">
    <property type="entry name" value="FN3"/>
    <property type="match status" value="1"/>
</dbReference>
<dbReference type="InterPro" id="IPR003961">
    <property type="entry name" value="FN3_dom"/>
</dbReference>
<dbReference type="SMART" id="SM00060">
    <property type="entry name" value="FN3"/>
    <property type="match status" value="1"/>
</dbReference>
<organism evidence="2">
    <name type="scientific">metagenome</name>
    <dbReference type="NCBI Taxonomy" id="256318"/>
    <lineage>
        <taxon>unclassified sequences</taxon>
        <taxon>metagenomes</taxon>
    </lineage>
</organism>
<evidence type="ECO:0000313" key="2">
    <source>
        <dbReference type="EMBL" id="CUR54411.1"/>
    </source>
</evidence>
<dbReference type="InterPro" id="IPR013783">
    <property type="entry name" value="Ig-like_fold"/>
</dbReference>
<name>A0A2P2BXD0_9ZZZZ</name>
<dbReference type="Gene3D" id="2.60.120.260">
    <property type="entry name" value="Galactose-binding domain-like"/>
    <property type="match status" value="2"/>
</dbReference>